<proteinExistence type="inferred from homology"/>
<evidence type="ECO:0000256" key="3">
    <source>
        <dbReference type="ARBA" id="ARBA00022670"/>
    </source>
</evidence>
<dbReference type="EMBL" id="JACVVK020000168">
    <property type="protein sequence ID" value="KAK7487194.1"/>
    <property type="molecule type" value="Genomic_DNA"/>
</dbReference>
<dbReference type="InterPro" id="IPR001563">
    <property type="entry name" value="Peptidase_S10"/>
</dbReference>
<name>A0ABD0KJC9_9CAEN</name>
<evidence type="ECO:0000256" key="2">
    <source>
        <dbReference type="ARBA" id="ARBA00022645"/>
    </source>
</evidence>
<dbReference type="EC" id="3.4.16.-" evidence="5"/>
<dbReference type="GO" id="GO:1904715">
    <property type="term" value="P:negative regulation of chaperone-mediated autophagy"/>
    <property type="evidence" value="ECO:0007669"/>
    <property type="project" value="UniProtKB-ARBA"/>
</dbReference>
<dbReference type="PANTHER" id="PTHR11802">
    <property type="entry name" value="SERINE PROTEASE FAMILY S10 SERINE CARBOXYPEPTIDASE"/>
    <property type="match status" value="1"/>
</dbReference>
<dbReference type="AlphaFoldDB" id="A0ABD0KJC9"/>
<comment type="caution">
    <text evidence="6">The sequence shown here is derived from an EMBL/GenBank/DDBJ whole genome shotgun (WGS) entry which is preliminary data.</text>
</comment>
<keyword evidence="2 5" id="KW-0121">Carboxypeptidase</keyword>
<evidence type="ECO:0000313" key="6">
    <source>
        <dbReference type="EMBL" id="KAK7487194.1"/>
    </source>
</evidence>
<evidence type="ECO:0000256" key="1">
    <source>
        <dbReference type="ARBA" id="ARBA00009431"/>
    </source>
</evidence>
<feature type="signal peptide" evidence="5">
    <location>
        <begin position="1"/>
        <end position="19"/>
    </location>
</feature>
<evidence type="ECO:0000256" key="5">
    <source>
        <dbReference type="RuleBase" id="RU361156"/>
    </source>
</evidence>
<protein>
    <recommendedName>
        <fullName evidence="5">Carboxypeptidase</fullName>
        <ecNumber evidence="5">3.4.16.-</ecNumber>
    </recommendedName>
</protein>
<keyword evidence="5" id="KW-0732">Signal</keyword>
<dbReference type="PRINTS" id="PR00724">
    <property type="entry name" value="CRBOXYPTASEC"/>
</dbReference>
<dbReference type="Pfam" id="PF00450">
    <property type="entry name" value="Peptidase_S10"/>
    <property type="match status" value="2"/>
</dbReference>
<accession>A0ABD0KJC9</accession>
<comment type="similarity">
    <text evidence="1 5">Belongs to the peptidase S10 family.</text>
</comment>
<dbReference type="GO" id="GO:0004185">
    <property type="term" value="F:serine-type carboxypeptidase activity"/>
    <property type="evidence" value="ECO:0007669"/>
    <property type="project" value="UniProtKB-UniRule"/>
</dbReference>
<dbReference type="PROSITE" id="PS00131">
    <property type="entry name" value="CARBOXYPEPT_SER_SER"/>
    <property type="match status" value="1"/>
</dbReference>
<dbReference type="FunFam" id="3.40.50.1820:FF:000335">
    <property type="entry name" value="Carboxypeptidase"/>
    <property type="match status" value="1"/>
</dbReference>
<dbReference type="PROSITE" id="PS00560">
    <property type="entry name" value="CARBOXYPEPT_SER_HIS"/>
    <property type="match status" value="1"/>
</dbReference>
<dbReference type="InterPro" id="IPR033124">
    <property type="entry name" value="Ser_caboxypep_his_AS"/>
</dbReference>
<dbReference type="Proteomes" id="UP001519460">
    <property type="component" value="Unassembled WGS sequence"/>
</dbReference>
<keyword evidence="7" id="KW-1185">Reference proteome</keyword>
<dbReference type="PANTHER" id="PTHR11802:SF201">
    <property type="entry name" value="CARBOXYPEPTIDASE"/>
    <property type="match status" value="1"/>
</dbReference>
<reference evidence="6 7" key="1">
    <citation type="journal article" date="2023" name="Sci. Data">
        <title>Genome assembly of the Korean intertidal mud-creeper Batillaria attramentaria.</title>
        <authorList>
            <person name="Patra A.K."/>
            <person name="Ho P.T."/>
            <person name="Jun S."/>
            <person name="Lee S.J."/>
            <person name="Kim Y."/>
            <person name="Won Y.J."/>
        </authorList>
    </citation>
    <scope>NUCLEOTIDE SEQUENCE [LARGE SCALE GENOMIC DNA]</scope>
    <source>
        <strain evidence="6">Wonlab-2016</strain>
    </source>
</reference>
<dbReference type="Gene3D" id="3.40.50.12670">
    <property type="match status" value="2"/>
</dbReference>
<dbReference type="GO" id="GO:0006508">
    <property type="term" value="P:proteolysis"/>
    <property type="evidence" value="ECO:0007669"/>
    <property type="project" value="UniProtKB-KW"/>
</dbReference>
<dbReference type="GO" id="GO:0031647">
    <property type="term" value="P:regulation of protein stability"/>
    <property type="evidence" value="ECO:0007669"/>
    <property type="project" value="UniProtKB-ARBA"/>
</dbReference>
<dbReference type="Gene3D" id="3.40.50.1820">
    <property type="entry name" value="alpha/beta hydrolase"/>
    <property type="match status" value="1"/>
</dbReference>
<keyword evidence="4 5" id="KW-0378">Hydrolase</keyword>
<sequence length="440" mass="48956">MKILLACATFLALIFSALGAPAEDEVISLPGLKKQPPWKQYSGYLQASGSRRLHYWFIESANNPKSDPLALWMNGGPGCSSVFGLLSENGPYRVQEDGLTLEYNPQSWNSVANMLYLEAPAGVGFSYSDDKNYTTDDDQVAKDNYLALKDFFAKFPEFATNEFFITGESYGGIYVPTLSVLVMEDTSFNFQGFAIGNGVSSRELLEDSIIYFAYYHGLIGKEEWLSLLSVCCGGDGTDCKFLTKSQTSAPCYDEVTRVNDVIHGGSFDVYNLYNLCAGGVTSYSQKHAAILDWAFDVPPPPGARSRRKSVGSSVNKSATCTNDTALTTYTNLPEVRTALHIPTNVQKWQNCVDYGTNWYTRIYNDTSKFYYQLLNGGVVKPRGMWHYMDERGQKQVAGFVKTFDRITYATVRGSGHMVPTDRPRPALVMFTNFVRNSPFA</sequence>
<evidence type="ECO:0000313" key="7">
    <source>
        <dbReference type="Proteomes" id="UP001519460"/>
    </source>
</evidence>
<organism evidence="6 7">
    <name type="scientific">Batillaria attramentaria</name>
    <dbReference type="NCBI Taxonomy" id="370345"/>
    <lineage>
        <taxon>Eukaryota</taxon>
        <taxon>Metazoa</taxon>
        <taxon>Spiralia</taxon>
        <taxon>Lophotrochozoa</taxon>
        <taxon>Mollusca</taxon>
        <taxon>Gastropoda</taxon>
        <taxon>Caenogastropoda</taxon>
        <taxon>Sorbeoconcha</taxon>
        <taxon>Cerithioidea</taxon>
        <taxon>Batillariidae</taxon>
        <taxon>Batillaria</taxon>
    </lineage>
</organism>
<gene>
    <name evidence="6" type="ORF">BaRGS_00021546</name>
</gene>
<dbReference type="InterPro" id="IPR018202">
    <property type="entry name" value="Ser_caboxypep_ser_AS"/>
</dbReference>
<dbReference type="InterPro" id="IPR029058">
    <property type="entry name" value="AB_hydrolase_fold"/>
</dbReference>
<feature type="chain" id="PRO_5044525345" description="Carboxypeptidase" evidence="5">
    <location>
        <begin position="20"/>
        <end position="440"/>
    </location>
</feature>
<keyword evidence="3 5" id="KW-0645">Protease</keyword>
<dbReference type="SUPFAM" id="SSF53474">
    <property type="entry name" value="alpha/beta-Hydrolases"/>
    <property type="match status" value="1"/>
</dbReference>
<evidence type="ECO:0000256" key="4">
    <source>
        <dbReference type="ARBA" id="ARBA00022801"/>
    </source>
</evidence>